<dbReference type="Proteomes" id="UP000245667">
    <property type="component" value="Unassembled WGS sequence"/>
</dbReference>
<dbReference type="EMBL" id="JACWLN010000008">
    <property type="protein sequence ID" value="MBD1261977.1"/>
    <property type="molecule type" value="Genomic_DNA"/>
</dbReference>
<dbReference type="EMBL" id="QGGQ01000010">
    <property type="protein sequence ID" value="PWK21662.1"/>
    <property type="molecule type" value="Genomic_DNA"/>
</dbReference>
<accession>A0A316DWG1</accession>
<evidence type="ECO:0000313" key="2">
    <source>
        <dbReference type="EMBL" id="PWK21662.1"/>
    </source>
</evidence>
<comment type="caution">
    <text evidence="2">The sequence shown here is derived from an EMBL/GenBank/DDBJ whole genome shotgun (WGS) entry which is preliminary data.</text>
</comment>
<dbReference type="OrthoDB" id="1121506at2"/>
<dbReference type="InterPro" id="IPR013783">
    <property type="entry name" value="Ig-like_fold"/>
</dbReference>
<dbReference type="Gene3D" id="2.60.40.10">
    <property type="entry name" value="Immunoglobulins"/>
    <property type="match status" value="1"/>
</dbReference>
<dbReference type="AlphaFoldDB" id="A0A316DWG1"/>
<evidence type="ECO:0000313" key="3">
    <source>
        <dbReference type="Proteomes" id="UP000245667"/>
    </source>
</evidence>
<dbReference type="Proteomes" id="UP000651837">
    <property type="component" value="Unassembled WGS sequence"/>
</dbReference>
<dbReference type="RefSeq" id="WP_109653246.1">
    <property type="nucleotide sequence ID" value="NZ_JACWLN010000008.1"/>
</dbReference>
<gene>
    <name evidence="1" type="ORF">HZY62_15345</name>
    <name evidence="2" type="ORF">LX92_03441</name>
</gene>
<protein>
    <recommendedName>
        <fullName evidence="5">Fibronectin type-III domain-containing protein</fullName>
    </recommendedName>
</protein>
<evidence type="ECO:0000313" key="4">
    <source>
        <dbReference type="Proteomes" id="UP000651837"/>
    </source>
</evidence>
<reference evidence="1 4" key="2">
    <citation type="submission" date="2020-07" db="EMBL/GenBank/DDBJ databases">
        <title>The draft genome sequence of Maribacter polysiphoniae KCTC 22021.</title>
        <authorList>
            <person name="Mu L."/>
        </authorList>
    </citation>
    <scope>NUCLEOTIDE SEQUENCE [LARGE SCALE GENOMIC DNA]</scope>
    <source>
        <strain evidence="1 4">KCTC 22021</strain>
    </source>
</reference>
<sequence length="130" mass="14409">MRNILKIMFCTLLVVSMGSCEDILEVVDISDEPVVLLAPAEGVIVTDSLVSFNWNGIDEADAYLIQVATPSFENASQILLDSVMVIDSTFQGTRISKVLSNNDYQWRVQAYNSGYQTEFSTHTFSVSNTD</sequence>
<proteinExistence type="predicted"/>
<evidence type="ECO:0008006" key="5">
    <source>
        <dbReference type="Google" id="ProtNLM"/>
    </source>
</evidence>
<dbReference type="PROSITE" id="PS51257">
    <property type="entry name" value="PROKAR_LIPOPROTEIN"/>
    <property type="match status" value="1"/>
</dbReference>
<evidence type="ECO:0000313" key="1">
    <source>
        <dbReference type="EMBL" id="MBD1261977.1"/>
    </source>
</evidence>
<reference evidence="2 3" key="1">
    <citation type="submission" date="2018-05" db="EMBL/GenBank/DDBJ databases">
        <title>Genomic Encyclopedia of Archaeal and Bacterial Type Strains, Phase II (KMG-II): from individual species to whole genera.</title>
        <authorList>
            <person name="Goeker M."/>
        </authorList>
    </citation>
    <scope>NUCLEOTIDE SEQUENCE [LARGE SCALE GENOMIC DNA]</scope>
    <source>
        <strain evidence="2 3">DSM 23514</strain>
    </source>
</reference>
<organism evidence="2 3">
    <name type="scientific">Maribacter polysiphoniae</name>
    <dbReference type="NCBI Taxonomy" id="429344"/>
    <lineage>
        <taxon>Bacteria</taxon>
        <taxon>Pseudomonadati</taxon>
        <taxon>Bacteroidota</taxon>
        <taxon>Flavobacteriia</taxon>
        <taxon>Flavobacteriales</taxon>
        <taxon>Flavobacteriaceae</taxon>
        <taxon>Maribacter</taxon>
    </lineage>
</organism>
<keyword evidence="4" id="KW-1185">Reference proteome</keyword>
<name>A0A316DWG1_9FLAO</name>